<feature type="domain" description="Spore protein YkvP/CgeB glycosyl transferase-like" evidence="1">
    <location>
        <begin position="181"/>
        <end position="324"/>
    </location>
</feature>
<proteinExistence type="predicted"/>
<evidence type="ECO:0000313" key="3">
    <source>
        <dbReference type="Proteomes" id="UP000294746"/>
    </source>
</evidence>
<dbReference type="Pfam" id="PF13524">
    <property type="entry name" value="Glyco_trans_1_2"/>
    <property type="match status" value="1"/>
</dbReference>
<name>A0A4R2RLB8_9BACL</name>
<dbReference type="EMBL" id="SLXV01000047">
    <property type="protein sequence ID" value="TCP63734.1"/>
    <property type="molecule type" value="Genomic_DNA"/>
</dbReference>
<accession>A0A4R2RLB8</accession>
<protein>
    <submittedName>
        <fullName evidence="2">Spore maturation protein CgeB</fullName>
    </submittedName>
</protein>
<keyword evidence="3" id="KW-1185">Reference proteome</keyword>
<dbReference type="Proteomes" id="UP000294746">
    <property type="component" value="Unassembled WGS sequence"/>
</dbReference>
<evidence type="ECO:0000259" key="1">
    <source>
        <dbReference type="Pfam" id="PF13524"/>
    </source>
</evidence>
<evidence type="ECO:0000313" key="2">
    <source>
        <dbReference type="EMBL" id="TCP63734.1"/>
    </source>
</evidence>
<gene>
    <name evidence="2" type="ORF">EDD57_1478</name>
</gene>
<reference evidence="2 3" key="1">
    <citation type="submission" date="2019-03" db="EMBL/GenBank/DDBJ databases">
        <title>Genomic Encyclopedia of Type Strains, Phase IV (KMG-IV): sequencing the most valuable type-strain genomes for metagenomic binning, comparative biology and taxonomic classification.</title>
        <authorList>
            <person name="Goeker M."/>
        </authorList>
    </citation>
    <scope>NUCLEOTIDE SEQUENCE [LARGE SCALE GENOMIC DNA]</scope>
    <source>
        <strain evidence="2 3">DSM 46831</strain>
    </source>
</reference>
<dbReference type="SUPFAM" id="SSF53756">
    <property type="entry name" value="UDP-Glycosyltransferase/glycogen phosphorylase"/>
    <property type="match status" value="1"/>
</dbReference>
<dbReference type="AlphaFoldDB" id="A0A4R2RLB8"/>
<organism evidence="2 3">
    <name type="scientific">Baia soyae</name>
    <dbReference type="NCBI Taxonomy" id="1544746"/>
    <lineage>
        <taxon>Bacteria</taxon>
        <taxon>Bacillati</taxon>
        <taxon>Bacillota</taxon>
        <taxon>Bacilli</taxon>
        <taxon>Bacillales</taxon>
        <taxon>Thermoactinomycetaceae</taxon>
        <taxon>Baia</taxon>
    </lineage>
</organism>
<comment type="caution">
    <text evidence="2">The sequence shown here is derived from an EMBL/GenBank/DDBJ whole genome shotgun (WGS) entry which is preliminary data.</text>
</comment>
<dbReference type="InterPro" id="IPR055259">
    <property type="entry name" value="YkvP/CgeB_Glyco_trans-like"/>
</dbReference>
<sequence>MRIFFISSGCGFEFQNHLSDEDSNILAGFQSIGKKRSDFHFDKFMIRQDKRKELIPKIKEFRPDFILVFRGPFLPAHYVTSIRKMKIPIGIWVVDDPYRLKTHKELVQPYNLVITQDSNSVSFYQELGKTVLHLPLAVNPDKYRPMNVGEKYRSDLCFVGSAFPIRIRYFDQLTPILLKNKTKIIGQWWEKLKNYSKLKKCVLNNPIPPDEVIKYYNGAKIVLNIHRTNNDREDNPKNIAAHTPNNRTYEIAACKSFQLTTWRTDLYQHFAEEEIASFHTLGELKEKIHYYLSREEERAEMAAKAYQNVRRMHTYQKRIHDLLEYLENHVHYKKNRG</sequence>